<protein>
    <recommendedName>
        <fullName evidence="3">DNA-binding protein</fullName>
    </recommendedName>
</protein>
<sequence length="114" mass="13163">MKNLIDLGERMADNKQLGMSHISYEWWSTSKIAAFLDIGERQVRDRISKDGAFPKARKALLSSCISQPRWRSDEVVEWAEKSYLTDDEISAKKKIGRPRKISSTATIKTEYLKR</sequence>
<comment type="caution">
    <text evidence="1">The sequence shown here is derived from an EMBL/GenBank/DDBJ whole genome shotgun (WGS) entry which is preliminary data.</text>
</comment>
<reference evidence="2" key="1">
    <citation type="journal article" date="2019" name="Int. J. Syst. Evol. Microbiol.">
        <title>The Global Catalogue of Microorganisms (GCM) 10K type strain sequencing project: providing services to taxonomists for standard genome sequencing and annotation.</title>
        <authorList>
            <consortium name="The Broad Institute Genomics Platform"/>
            <consortium name="The Broad Institute Genome Sequencing Center for Infectious Disease"/>
            <person name="Wu L."/>
            <person name="Ma J."/>
        </authorList>
    </citation>
    <scope>NUCLEOTIDE SEQUENCE [LARGE SCALE GENOMIC DNA]</scope>
    <source>
        <strain evidence="2">JCM 17304</strain>
    </source>
</reference>
<keyword evidence="2" id="KW-1185">Reference proteome</keyword>
<evidence type="ECO:0000313" key="1">
    <source>
        <dbReference type="EMBL" id="GAA4084359.1"/>
    </source>
</evidence>
<gene>
    <name evidence="1" type="ORF">GCM10022414_03870</name>
</gene>
<organism evidence="1 2">
    <name type="scientific">Zhongshania borealis</name>
    <dbReference type="NCBI Taxonomy" id="889488"/>
    <lineage>
        <taxon>Bacteria</taxon>
        <taxon>Pseudomonadati</taxon>
        <taxon>Pseudomonadota</taxon>
        <taxon>Gammaproteobacteria</taxon>
        <taxon>Cellvibrionales</taxon>
        <taxon>Spongiibacteraceae</taxon>
        <taxon>Zhongshania</taxon>
    </lineage>
</organism>
<dbReference type="Proteomes" id="UP001500392">
    <property type="component" value="Unassembled WGS sequence"/>
</dbReference>
<dbReference type="EMBL" id="BAABDM010000001">
    <property type="protein sequence ID" value="GAA4084359.1"/>
    <property type="molecule type" value="Genomic_DNA"/>
</dbReference>
<name>A0ABP7W9T1_9GAMM</name>
<proteinExistence type="predicted"/>
<dbReference type="RefSeq" id="WP_344932070.1">
    <property type="nucleotide sequence ID" value="NZ_BAABDM010000001.1"/>
</dbReference>
<accession>A0ABP7W9T1</accession>
<evidence type="ECO:0000313" key="2">
    <source>
        <dbReference type="Proteomes" id="UP001500392"/>
    </source>
</evidence>
<evidence type="ECO:0008006" key="3">
    <source>
        <dbReference type="Google" id="ProtNLM"/>
    </source>
</evidence>